<gene>
    <name evidence="2" type="ORF">EURHEDRAFT_466494</name>
</gene>
<accession>A0A017S1K2</accession>
<name>A0A017S1K2_ASPRC</name>
<dbReference type="GeneID" id="63700229"/>
<dbReference type="PANTHER" id="PTHR36195">
    <property type="entry name" value="DOMAIN PROTEIN, PUTATIVE (AFU_ORTHOLOGUE AFUA_5G01990)-RELATED-RELATED"/>
    <property type="match status" value="1"/>
</dbReference>
<dbReference type="STRING" id="1388766.A0A017S1K2"/>
<keyword evidence="1" id="KW-0732">Signal</keyword>
<feature type="signal peptide" evidence="1">
    <location>
        <begin position="1"/>
        <end position="20"/>
    </location>
</feature>
<keyword evidence="3" id="KW-1185">Reference proteome</keyword>
<evidence type="ECO:0000313" key="2">
    <source>
        <dbReference type="EMBL" id="EYE90706.1"/>
    </source>
</evidence>
<dbReference type="PANTHER" id="PTHR36195:SF4">
    <property type="entry name" value="DOMAIN PROTEIN, PUTATIVE (AFU_ORTHOLOGUE AFUA_5G01990)-RELATED"/>
    <property type="match status" value="1"/>
</dbReference>
<evidence type="ECO:0000256" key="1">
    <source>
        <dbReference type="SAM" id="SignalP"/>
    </source>
</evidence>
<reference evidence="3" key="1">
    <citation type="journal article" date="2014" name="Nat. Commun.">
        <title>Genomic adaptations of the halophilic Dead Sea filamentous fungus Eurotium rubrum.</title>
        <authorList>
            <person name="Kis-Papo T."/>
            <person name="Weig A.R."/>
            <person name="Riley R."/>
            <person name="Persoh D."/>
            <person name="Salamov A."/>
            <person name="Sun H."/>
            <person name="Lipzen A."/>
            <person name="Wasser S.P."/>
            <person name="Rambold G."/>
            <person name="Grigoriev I.V."/>
            <person name="Nevo E."/>
        </authorList>
    </citation>
    <scope>NUCLEOTIDE SEQUENCE [LARGE SCALE GENOMIC DNA]</scope>
    <source>
        <strain evidence="3">CBS 135680</strain>
    </source>
</reference>
<dbReference type="OrthoDB" id="3682664at2759"/>
<dbReference type="EMBL" id="KK088454">
    <property type="protein sequence ID" value="EYE90706.1"/>
    <property type="molecule type" value="Genomic_DNA"/>
</dbReference>
<dbReference type="AlphaFoldDB" id="A0A017S1K2"/>
<protein>
    <recommendedName>
        <fullName evidence="4">Blastomyces yeast-phase-specific protein</fullName>
    </recommendedName>
</protein>
<dbReference type="Pfam" id="PF04681">
    <property type="entry name" value="Bys1"/>
    <property type="match status" value="1"/>
</dbReference>
<dbReference type="InterPro" id="IPR006771">
    <property type="entry name" value="CetA-like"/>
</dbReference>
<dbReference type="Proteomes" id="UP000019804">
    <property type="component" value="Unassembled WGS sequence"/>
</dbReference>
<organism evidence="2 3">
    <name type="scientific">Aspergillus ruber (strain CBS 135680)</name>
    <dbReference type="NCBI Taxonomy" id="1388766"/>
    <lineage>
        <taxon>Eukaryota</taxon>
        <taxon>Fungi</taxon>
        <taxon>Dikarya</taxon>
        <taxon>Ascomycota</taxon>
        <taxon>Pezizomycotina</taxon>
        <taxon>Eurotiomycetes</taxon>
        <taxon>Eurotiomycetidae</taxon>
        <taxon>Eurotiales</taxon>
        <taxon>Aspergillaceae</taxon>
        <taxon>Aspergillus</taxon>
        <taxon>Aspergillus subgen. Aspergillus</taxon>
    </lineage>
</organism>
<dbReference type="HOGENOM" id="CLU_083650_1_1_1"/>
<dbReference type="RefSeq" id="XP_040634396.1">
    <property type="nucleotide sequence ID" value="XM_040785105.1"/>
</dbReference>
<sequence length="157" mass="16213">MHLLTLTTLTLTTLATTATAVGNAVVTNNCADPIYLWSVGSSVSPKHTIAPGSNYTEPFHHDDQSGGIALKITRTDNGLYDGSAQLTYSYSLDGESVWYDLSSVFGDAFEGDAVVVKPDDEGCGSICWPEGSTPGGSQVKTCGAGGDIGLVVCAEGC</sequence>
<evidence type="ECO:0008006" key="4">
    <source>
        <dbReference type="Google" id="ProtNLM"/>
    </source>
</evidence>
<proteinExistence type="predicted"/>
<feature type="chain" id="PRO_5001495720" description="Blastomyces yeast-phase-specific protein" evidence="1">
    <location>
        <begin position="21"/>
        <end position="157"/>
    </location>
</feature>
<evidence type="ECO:0000313" key="3">
    <source>
        <dbReference type="Proteomes" id="UP000019804"/>
    </source>
</evidence>